<feature type="compositionally biased region" description="Basic and acidic residues" evidence="1">
    <location>
        <begin position="597"/>
        <end position="607"/>
    </location>
</feature>
<name>A0AAN8ZB09_9MAGN</name>
<gene>
    <name evidence="2" type="ORF">RJ641_004960</name>
</gene>
<evidence type="ECO:0000256" key="1">
    <source>
        <dbReference type="SAM" id="MobiDB-lite"/>
    </source>
</evidence>
<feature type="region of interest" description="Disordered" evidence="1">
    <location>
        <begin position="472"/>
        <end position="500"/>
    </location>
</feature>
<dbReference type="PANTHER" id="PTHR37261">
    <property type="entry name" value="40S RIBOSOMAL PROTEIN S27"/>
    <property type="match status" value="1"/>
</dbReference>
<evidence type="ECO:0000313" key="3">
    <source>
        <dbReference type="Proteomes" id="UP001370490"/>
    </source>
</evidence>
<feature type="region of interest" description="Disordered" evidence="1">
    <location>
        <begin position="587"/>
        <end position="607"/>
    </location>
</feature>
<protein>
    <submittedName>
        <fullName evidence="2">Uncharacterized protein</fullName>
    </submittedName>
</protein>
<keyword evidence="3" id="KW-1185">Reference proteome</keyword>
<feature type="region of interest" description="Disordered" evidence="1">
    <location>
        <begin position="623"/>
        <end position="674"/>
    </location>
</feature>
<dbReference type="PANTHER" id="PTHR37261:SF1">
    <property type="entry name" value="40S RIBOSOMAL PROTEIN S27"/>
    <property type="match status" value="1"/>
</dbReference>
<feature type="region of interest" description="Disordered" evidence="1">
    <location>
        <begin position="119"/>
        <end position="145"/>
    </location>
</feature>
<feature type="compositionally biased region" description="Acidic residues" evidence="1">
    <location>
        <begin position="480"/>
        <end position="494"/>
    </location>
</feature>
<proteinExistence type="predicted"/>
<feature type="compositionally biased region" description="Polar residues" evidence="1">
    <location>
        <begin position="623"/>
        <end position="639"/>
    </location>
</feature>
<dbReference type="AlphaFoldDB" id="A0AAN8ZB09"/>
<feature type="compositionally biased region" description="Polar residues" evidence="1">
    <location>
        <begin position="649"/>
        <end position="665"/>
    </location>
</feature>
<reference evidence="2 3" key="1">
    <citation type="submission" date="2023-12" db="EMBL/GenBank/DDBJ databases">
        <title>A high-quality genome assembly for Dillenia turbinata (Dilleniales).</title>
        <authorList>
            <person name="Chanderbali A."/>
        </authorList>
    </citation>
    <scope>NUCLEOTIDE SEQUENCE [LARGE SCALE GENOMIC DNA]</scope>
    <source>
        <strain evidence="2">LSX21</strain>
        <tissue evidence="2">Leaf</tissue>
    </source>
</reference>
<dbReference type="Proteomes" id="UP001370490">
    <property type="component" value="Unassembled WGS sequence"/>
</dbReference>
<dbReference type="EMBL" id="JBAMMX010000013">
    <property type="protein sequence ID" value="KAK6928755.1"/>
    <property type="molecule type" value="Genomic_DNA"/>
</dbReference>
<evidence type="ECO:0000313" key="2">
    <source>
        <dbReference type="EMBL" id="KAK6928755.1"/>
    </source>
</evidence>
<feature type="compositionally biased region" description="Polar residues" evidence="1">
    <location>
        <begin position="124"/>
        <end position="139"/>
    </location>
</feature>
<organism evidence="2 3">
    <name type="scientific">Dillenia turbinata</name>
    <dbReference type="NCBI Taxonomy" id="194707"/>
    <lineage>
        <taxon>Eukaryota</taxon>
        <taxon>Viridiplantae</taxon>
        <taxon>Streptophyta</taxon>
        <taxon>Embryophyta</taxon>
        <taxon>Tracheophyta</taxon>
        <taxon>Spermatophyta</taxon>
        <taxon>Magnoliopsida</taxon>
        <taxon>eudicotyledons</taxon>
        <taxon>Gunneridae</taxon>
        <taxon>Pentapetalae</taxon>
        <taxon>Dilleniales</taxon>
        <taxon>Dilleniaceae</taxon>
        <taxon>Dillenia</taxon>
    </lineage>
</organism>
<sequence>MGSQVEDFDSWTSETNWAITQGSLDSTVAFESSLSPLADDSLNSSPKTPLILKPPSIDSGPCEIKISFSHKHEVRQVYVRSTARIYEIYYASNQWSTNEYLCTVRCSAAAIYEDVSPKWPEESMATSGEGTPQGSSGRSSNEDDWVEVKASDPSLLDKNQVSSQVRSVANAGSMQNFYEATAEITDADPSTCLTLRLLSLQNKECVYVDEVYVFADPIDSDYPENPAEQKENSAGSSLMAMLVPTLMQFSKAGIGRAQEKHACNSTEKQLFQENKIEETTGTKETNVLDKLGQEGKCEPANGLEVGWQQEDGSVVKSYQSEKLTRVPDTANKTDSDARVFSLTHIGRTLNQLVSRVARIEDFCLRFEENMLKPISGMETRLQQLEQQLEALTKKSESFRPPPCTGASSSEPFLCELESSLCQDGIHHKNCVILEPNKIDLPSDKLSVQLPSDNVPVSVNATQLSPSLIVTAPEFPSADDKGEEEDSDQLNDCPEDEPKKSLSIDDALASALAGFLSSTSVQVPNYVEALAVKAPDFPNDDDTKDPEIDIPEFRYEMPRVCLGEISSPRSEEELLSSLNHDYFEQKAEGLEKSSQPYEEGKLSDIQDHDLCAQDKHDVTSLCNGQITEETDQRGTNSPVSSALDPDETDTSNQFLNEQTSHSSDSNPDGMPVNMI</sequence>
<accession>A0AAN8ZB09</accession>
<comment type="caution">
    <text evidence="2">The sequence shown here is derived from an EMBL/GenBank/DDBJ whole genome shotgun (WGS) entry which is preliminary data.</text>
</comment>